<dbReference type="EC" id="2.4.-.-" evidence="3"/>
<evidence type="ECO:0000313" key="3">
    <source>
        <dbReference type="EMBL" id="CEG13472.1"/>
    </source>
</evidence>
<dbReference type="PANTHER" id="PTHR12526">
    <property type="entry name" value="GLYCOSYLTRANSFERASE"/>
    <property type="match status" value="1"/>
</dbReference>
<dbReference type="InterPro" id="IPR028098">
    <property type="entry name" value="Glyco_trans_4-like_N"/>
</dbReference>
<evidence type="ECO:0000259" key="2">
    <source>
        <dbReference type="Pfam" id="PF13439"/>
    </source>
</evidence>
<protein>
    <submittedName>
        <fullName evidence="3">Putative enzyme</fullName>
        <ecNumber evidence="3">2.4.-.-</ecNumber>
    </submittedName>
</protein>
<keyword evidence="3" id="KW-0808">Transferase</keyword>
<dbReference type="EMBL" id="CCXY01000334">
    <property type="protein sequence ID" value="CEG13472.1"/>
    <property type="molecule type" value="Genomic_DNA"/>
</dbReference>
<feature type="domain" description="Glycosyltransferase subfamily 4-like N-terminal" evidence="2">
    <location>
        <begin position="18"/>
        <end position="180"/>
    </location>
</feature>
<evidence type="ECO:0000259" key="1">
    <source>
        <dbReference type="Pfam" id="PF00534"/>
    </source>
</evidence>
<dbReference type="AlphaFoldDB" id="A0A098EBV3"/>
<dbReference type="Pfam" id="PF00534">
    <property type="entry name" value="Glycos_transf_1"/>
    <property type="match status" value="1"/>
</dbReference>
<organism evidence="3">
    <name type="scientific">groundwater metagenome</name>
    <dbReference type="NCBI Taxonomy" id="717931"/>
    <lineage>
        <taxon>unclassified sequences</taxon>
        <taxon>metagenomes</taxon>
        <taxon>ecological metagenomes</taxon>
    </lineage>
</organism>
<dbReference type="Gene3D" id="3.40.50.2000">
    <property type="entry name" value="Glycogen Phosphorylase B"/>
    <property type="match status" value="2"/>
</dbReference>
<accession>A0A098EBV3</accession>
<gene>
    <name evidence="3" type="ORF">MSIBF_A40004</name>
</gene>
<dbReference type="InterPro" id="IPR001296">
    <property type="entry name" value="Glyco_trans_1"/>
</dbReference>
<name>A0A098EBV3_9ZZZZ</name>
<keyword evidence="3" id="KW-0328">Glycosyltransferase</keyword>
<feature type="domain" description="Glycosyl transferase family 1" evidence="1">
    <location>
        <begin position="187"/>
        <end position="353"/>
    </location>
</feature>
<sequence>MTNRKIKLLFFHDHLELGGGEKILLNILHNLDKNKFDFSLVLSEKKGVFLNDANDIDIIDIKKIKSEKLIWRFFRYVERFYKVYKMINLKKPDIVITFSTTLAPMVAFTKLFVRREKVIIGLHIFKPFENCFLGSVLTKLSYLIADKIIPVSNGIAEDLNKNFNVPKDKISIIHNGIDIEWINKLKDEKIDEGLFKKGSIKILSCGRLAEGKGHIYLIKAFKIVKESGINANLILLGTGPLKEDLENIVRTLRFENDIMLPGFKSNPYKYMKNSDIFVLSSLSEAFSCVIIEAMTCGVPVIATHCGGPTEIITDGVNGILVPINDEKAMANAIIELLMDKERAKKISEEGIKRANDFGVKKMVREYEKTFVECYYNDNSVNYNKDKL</sequence>
<dbReference type="GO" id="GO:0016757">
    <property type="term" value="F:glycosyltransferase activity"/>
    <property type="evidence" value="ECO:0007669"/>
    <property type="project" value="UniProtKB-KW"/>
</dbReference>
<reference evidence="3" key="1">
    <citation type="submission" date="2014-09" db="EMBL/GenBank/DDBJ databases">
        <authorList>
            <person name="Probst J Alexander"/>
        </authorList>
    </citation>
    <scope>NUCLEOTIDE SEQUENCE</scope>
</reference>
<dbReference type="Pfam" id="PF13439">
    <property type="entry name" value="Glyco_transf_4"/>
    <property type="match status" value="1"/>
</dbReference>
<dbReference type="PANTHER" id="PTHR12526:SF630">
    <property type="entry name" value="GLYCOSYLTRANSFERASE"/>
    <property type="match status" value="1"/>
</dbReference>
<dbReference type="SUPFAM" id="SSF53756">
    <property type="entry name" value="UDP-Glycosyltransferase/glycogen phosphorylase"/>
    <property type="match status" value="1"/>
</dbReference>
<dbReference type="CDD" id="cd03811">
    <property type="entry name" value="GT4_GT28_WabH-like"/>
    <property type="match status" value="1"/>
</dbReference>
<proteinExistence type="predicted"/>